<dbReference type="AlphaFoldDB" id="A0A1V3NF99"/>
<evidence type="ECO:0000256" key="4">
    <source>
        <dbReference type="SAM" id="Phobius"/>
    </source>
</evidence>
<dbReference type="GO" id="GO:0003677">
    <property type="term" value="F:DNA binding"/>
    <property type="evidence" value="ECO:0007669"/>
    <property type="project" value="InterPro"/>
</dbReference>
<dbReference type="Proteomes" id="UP000189462">
    <property type="component" value="Unassembled WGS sequence"/>
</dbReference>
<comment type="caution">
    <text evidence="6">The sequence shown here is derived from an EMBL/GenBank/DDBJ whole genome shotgun (WGS) entry which is preliminary data.</text>
</comment>
<sequence length="720" mass="81264">MRSIITSRLALFILTLLVLTLALPAGADWERFFAEADRLGEPAGDPPARPVYRGEEQIGLLFETNDVAPIPAYSGEPVNMLVALDMTGMIVGVRVLEHSEPIMLVGIPEQRLVDFANQYLTRTIKDRVRVGISPRQREGYQYVDAVSGATVTVVVMGEGIMRSARRIALAHGLVDPEALAVREPATVREDVFEPATWNELLEAGAVGRLDLTRGEVDEAFIGTEAEGRETAPPGAEDEIFIDFHAAYLNAPTAGRNLLGDAHYERIMGRLEQDEHAILLMASGRYSFKGSGFVRGGIFDRIQLLQGDRAIQFRDTDLIRAPNIAAEGAPHFIERDIFVVRSEHGFDPGRPWEIELLVRRQVGALDSAFVNFPLMYTPPEAWFSYPEPPEPAIAVDDDRPLWVTVWEDRVMHIVVLGIGLTLLVFILMFQDVLARRPKLLLRIRHVFLIYTVVFIGWYALAQLSVVNIFTFTNSLGRDFKWDTFLMDPMMFILWTFVAATLLLWGRGVYCGWLCPFGAMQELINEVSRKFKVPQFELPWAVHERLWAIKYMILLVLFAISLHSLSTAEVYAEVEPFKTAVTLRFQREWGFVLYAGILLAISVVNRKFFCRYMCPLGAGLAIPARIRLFDWLRRHKECGTPCQICAHECEVRAIHPDGRINANECHYCLDCQVTYWNDRKCPPLIARRKRREKAASISAGRAKGGEYPVIRIEEQAASTAKS</sequence>
<feature type="transmembrane region" description="Helical" evidence="4">
    <location>
        <begin position="490"/>
        <end position="513"/>
    </location>
</feature>
<dbReference type="EMBL" id="MVBK01000059">
    <property type="protein sequence ID" value="OOG23705.1"/>
    <property type="molecule type" value="Genomic_DNA"/>
</dbReference>
<dbReference type="NCBIfam" id="NF046105">
    <property type="entry name" value="TransRegNosR"/>
    <property type="match status" value="1"/>
</dbReference>
<feature type="transmembrane region" description="Helical" evidence="4">
    <location>
        <begin position="549"/>
        <end position="569"/>
    </location>
</feature>
<dbReference type="GO" id="GO:0005886">
    <property type="term" value="C:plasma membrane"/>
    <property type="evidence" value="ECO:0007669"/>
    <property type="project" value="UniProtKB-SubCell"/>
</dbReference>
<evidence type="ECO:0000256" key="2">
    <source>
        <dbReference type="ARBA" id="ARBA00022475"/>
    </source>
</evidence>
<name>A0A1V3NF99_9GAMM</name>
<keyword evidence="7" id="KW-1185">Reference proteome</keyword>
<comment type="subcellular location">
    <subcellularLocation>
        <location evidence="1">Cell membrane</location>
    </subcellularLocation>
</comment>
<keyword evidence="4" id="KW-1133">Transmembrane helix</keyword>
<evidence type="ECO:0000313" key="7">
    <source>
        <dbReference type="Proteomes" id="UP000189462"/>
    </source>
</evidence>
<dbReference type="RefSeq" id="WP_077279104.1">
    <property type="nucleotide sequence ID" value="NZ_MVBK01000059.1"/>
</dbReference>
<dbReference type="GO" id="GO:0045893">
    <property type="term" value="P:positive regulation of DNA-templated transcription"/>
    <property type="evidence" value="ECO:0007669"/>
    <property type="project" value="InterPro"/>
</dbReference>
<evidence type="ECO:0000259" key="5">
    <source>
        <dbReference type="SMART" id="SM00900"/>
    </source>
</evidence>
<dbReference type="Pfam" id="PF12801">
    <property type="entry name" value="Fer4_5"/>
    <property type="match status" value="2"/>
</dbReference>
<dbReference type="Pfam" id="PF04205">
    <property type="entry name" value="FMN_bind"/>
    <property type="match status" value="1"/>
</dbReference>
<gene>
    <name evidence="6" type="ORF">B1C78_10500</name>
</gene>
<feature type="transmembrane region" description="Helical" evidence="4">
    <location>
        <begin position="589"/>
        <end position="607"/>
    </location>
</feature>
<dbReference type="GO" id="GO:0010181">
    <property type="term" value="F:FMN binding"/>
    <property type="evidence" value="ECO:0007669"/>
    <property type="project" value="InterPro"/>
</dbReference>
<evidence type="ECO:0000313" key="6">
    <source>
        <dbReference type="EMBL" id="OOG23705.1"/>
    </source>
</evidence>
<reference evidence="6 7" key="1">
    <citation type="submission" date="2017-02" db="EMBL/GenBank/DDBJ databases">
        <title>Genomic diversity within the haloalkaliphilic genus Thioalkalivibrio.</title>
        <authorList>
            <person name="Ahn A.-C."/>
            <person name="Meier-Kolthoff J."/>
            <person name="Overmars L."/>
            <person name="Richter M."/>
            <person name="Woyke T."/>
            <person name="Sorokin D.Y."/>
            <person name="Muyzer G."/>
        </authorList>
    </citation>
    <scope>NUCLEOTIDE SEQUENCE [LARGE SCALE GENOMIC DNA]</scope>
    <source>
        <strain evidence="6 7">ALJD</strain>
    </source>
</reference>
<dbReference type="PIRSF" id="PIRSF036354">
    <property type="entry name" value="NosR"/>
    <property type="match status" value="1"/>
</dbReference>
<dbReference type="STRING" id="108003.B1C78_10500"/>
<accession>A0A1V3NF99</accession>
<proteinExistence type="predicted"/>
<dbReference type="PANTHER" id="PTHR30224">
    <property type="entry name" value="ELECTRON TRANSPORT PROTEIN"/>
    <property type="match status" value="1"/>
</dbReference>
<protein>
    <submittedName>
        <fullName evidence="6">Regulatory protein NosR</fullName>
    </submittedName>
</protein>
<feature type="transmembrane region" description="Helical" evidence="4">
    <location>
        <begin position="445"/>
        <end position="470"/>
    </location>
</feature>
<keyword evidence="4" id="KW-0812">Transmembrane</keyword>
<keyword evidence="3 4" id="KW-0472">Membrane</keyword>
<dbReference type="InterPro" id="IPR007329">
    <property type="entry name" value="FMN-bd"/>
</dbReference>
<dbReference type="InterPro" id="IPR011399">
    <property type="entry name" value="NosR"/>
</dbReference>
<dbReference type="SUPFAM" id="SSF54862">
    <property type="entry name" value="4Fe-4S ferredoxins"/>
    <property type="match status" value="1"/>
</dbReference>
<dbReference type="SMART" id="SM00900">
    <property type="entry name" value="FMN_bind"/>
    <property type="match status" value="1"/>
</dbReference>
<evidence type="ECO:0000256" key="1">
    <source>
        <dbReference type="ARBA" id="ARBA00004236"/>
    </source>
</evidence>
<dbReference type="PANTHER" id="PTHR30224:SF4">
    <property type="entry name" value="ELECTRON TRANSPORT PROTEIN YCCM-RELATED"/>
    <property type="match status" value="1"/>
</dbReference>
<organism evidence="6 7">
    <name type="scientific">Thioalkalivibrio denitrificans</name>
    <dbReference type="NCBI Taxonomy" id="108003"/>
    <lineage>
        <taxon>Bacteria</taxon>
        <taxon>Pseudomonadati</taxon>
        <taxon>Pseudomonadota</taxon>
        <taxon>Gammaproteobacteria</taxon>
        <taxon>Chromatiales</taxon>
        <taxon>Ectothiorhodospiraceae</taxon>
        <taxon>Thioalkalivibrio</taxon>
    </lineage>
</organism>
<keyword evidence="2" id="KW-1003">Cell membrane</keyword>
<dbReference type="InterPro" id="IPR052378">
    <property type="entry name" value="NosR_regulator"/>
</dbReference>
<feature type="transmembrane region" description="Helical" evidence="4">
    <location>
        <begin position="409"/>
        <end position="433"/>
    </location>
</feature>
<dbReference type="InterPro" id="IPR017896">
    <property type="entry name" value="4Fe4S_Fe-S-bd"/>
</dbReference>
<evidence type="ECO:0000256" key="3">
    <source>
        <dbReference type="ARBA" id="ARBA00023136"/>
    </source>
</evidence>
<feature type="domain" description="FMN-binding" evidence="5">
    <location>
        <begin position="72"/>
        <end position="167"/>
    </location>
</feature>